<comment type="pathway">
    <text evidence="6">Phospholipid metabolism; CDP-diacylglycerol biosynthesis; CDP-diacylglycerol from sn-glycerol 3-phosphate: step 2/3.</text>
</comment>
<dbReference type="GO" id="GO:0005783">
    <property type="term" value="C:endoplasmic reticulum"/>
    <property type="evidence" value="ECO:0007669"/>
    <property type="project" value="TreeGrafter"/>
</dbReference>
<comment type="catalytic activity">
    <reaction evidence="13">
        <text>1-(9Z,12Z,15Z)-octadecatrienoyl-sn-glycero-3-phosphate + (9Z)-octadecenoyl-CoA = 1-(9Z,12Z,15Z)-octadecatrienoyl-2-(9Z)-octadecenoyl-sn-glycero-3-phosphate + CoA</text>
        <dbReference type="Rhea" id="RHEA:37139"/>
        <dbReference type="ChEBI" id="CHEBI:57287"/>
        <dbReference type="ChEBI" id="CHEBI:57387"/>
        <dbReference type="ChEBI" id="CHEBI:74549"/>
        <dbReference type="ChEBI" id="CHEBI:74550"/>
    </reaction>
    <physiologicalReaction direction="left-to-right" evidence="13">
        <dbReference type="Rhea" id="RHEA:37140"/>
    </physiologicalReaction>
</comment>
<evidence type="ECO:0000256" key="18">
    <source>
        <dbReference type="ARBA" id="ARBA00049561"/>
    </source>
</evidence>
<evidence type="ECO:0000256" key="16">
    <source>
        <dbReference type="ARBA" id="ARBA00049345"/>
    </source>
</evidence>
<keyword evidence="19" id="KW-1208">Phospholipid metabolism</keyword>
<feature type="domain" description="Phospholipid/glycerol acyltransferase" evidence="21">
    <location>
        <begin position="107"/>
        <end position="222"/>
    </location>
</feature>
<comment type="catalytic activity">
    <reaction evidence="16">
        <text>1-(9Z-octadecenoyl)-sn-glycero-3-phosphate + (9Z,12Z)-octadecadienoyl-CoA = 1-(9Z)-octadecenoyl-2-(9Z,12Z)-octadecadienoyl-sn-glycero-3-phosphate + CoA</text>
        <dbReference type="Rhea" id="RHEA:37159"/>
        <dbReference type="ChEBI" id="CHEBI:57287"/>
        <dbReference type="ChEBI" id="CHEBI:57383"/>
        <dbReference type="ChEBI" id="CHEBI:74544"/>
        <dbReference type="ChEBI" id="CHEBI:74563"/>
    </reaction>
    <physiologicalReaction direction="left-to-right" evidence="16">
        <dbReference type="Rhea" id="RHEA:37160"/>
    </physiologicalReaction>
</comment>
<dbReference type="CDD" id="cd07989">
    <property type="entry name" value="LPLAT_AGPAT-like"/>
    <property type="match status" value="1"/>
</dbReference>
<comment type="catalytic activity">
    <reaction evidence="15">
        <text>pentadecanoyl-CoA + 1-(9Z-octadecenoyl)-sn-glycero-3-phosphate = 1-(9Z)-octadecenoyl-2-pentadecanoyl-sn-glycero-3-phosphate + CoA</text>
        <dbReference type="Rhea" id="RHEA:37175"/>
        <dbReference type="ChEBI" id="CHEBI:57287"/>
        <dbReference type="ChEBI" id="CHEBI:74309"/>
        <dbReference type="ChEBI" id="CHEBI:74544"/>
        <dbReference type="ChEBI" id="CHEBI:74578"/>
    </reaction>
    <physiologicalReaction direction="left-to-right" evidence="15">
        <dbReference type="Rhea" id="RHEA:37176"/>
    </physiologicalReaction>
</comment>
<dbReference type="Proteomes" id="UP001190640">
    <property type="component" value="Chromosome 14"/>
</dbReference>
<evidence type="ECO:0000256" key="19">
    <source>
        <dbReference type="RuleBase" id="RU361267"/>
    </source>
</evidence>
<comment type="catalytic activity">
    <reaction evidence="10">
        <text>1-hexadecanoyl-sn-glycero-3-phosphate + (9Z)-octadecenoyl-CoA = 1-hexadecanoyl-2-(9Z-octadecenoyl)-sn-glycero-3-phosphate + CoA</text>
        <dbReference type="Rhea" id="RHEA:33187"/>
        <dbReference type="ChEBI" id="CHEBI:57287"/>
        <dbReference type="ChEBI" id="CHEBI:57387"/>
        <dbReference type="ChEBI" id="CHEBI:57518"/>
        <dbReference type="ChEBI" id="CHEBI:64839"/>
    </reaction>
    <physiologicalReaction direction="left-to-right" evidence="10">
        <dbReference type="Rhea" id="RHEA:33188"/>
    </physiologicalReaction>
</comment>
<name>A0AA97LIQ5_EUBMA</name>
<dbReference type="SUPFAM" id="SSF69593">
    <property type="entry name" value="Glycerol-3-phosphate (1)-acyltransferase"/>
    <property type="match status" value="1"/>
</dbReference>
<dbReference type="InterPro" id="IPR004552">
    <property type="entry name" value="AGP_acyltrans"/>
</dbReference>
<evidence type="ECO:0000256" key="14">
    <source>
        <dbReference type="ARBA" id="ARBA00048956"/>
    </source>
</evidence>
<keyword evidence="20" id="KW-0472">Membrane</keyword>
<accession>A0AA97LIQ5</accession>
<evidence type="ECO:0000256" key="5">
    <source>
        <dbReference type="ARBA" id="ARBA00004086"/>
    </source>
</evidence>
<comment type="similarity">
    <text evidence="7 19">Belongs to the 1-acyl-sn-glycerol-3-phosphate acyltransferase family.</text>
</comment>
<dbReference type="CTD" id="10555"/>
<comment type="function">
    <text evidence="5">Converts 1-acyl-sn-glycerol-3-phosphate (lysophosphatidic acid or LPA) into 1,2-diacyl-sn-glycerol-3-phosphate (phosphatidic acid or PA) by incorporating an acyl moiety at the sn-2 position of the glycerol backbone.</text>
</comment>
<keyword evidence="22" id="KW-1185">Reference proteome</keyword>
<comment type="catalytic activity">
    <reaction evidence="18">
        <text>1-(9Z-octadecenoyl)-sn-glycero-3-phosphate + (9Z)-octadecenoyl-CoA = 1,2-di-(9Z-octadecenoyl)-sn-glycero-3-phosphate + CoA</text>
        <dbReference type="Rhea" id="RHEA:37131"/>
        <dbReference type="ChEBI" id="CHEBI:57287"/>
        <dbReference type="ChEBI" id="CHEBI:57387"/>
        <dbReference type="ChEBI" id="CHEBI:74544"/>
        <dbReference type="ChEBI" id="CHEBI:74546"/>
    </reaction>
    <physiologicalReaction direction="left-to-right" evidence="18">
        <dbReference type="Rhea" id="RHEA:37132"/>
    </physiologicalReaction>
</comment>
<evidence type="ECO:0000256" key="20">
    <source>
        <dbReference type="SAM" id="Phobius"/>
    </source>
</evidence>
<dbReference type="InterPro" id="IPR002123">
    <property type="entry name" value="Plipid/glycerol_acylTrfase"/>
</dbReference>
<evidence type="ECO:0000256" key="15">
    <source>
        <dbReference type="ARBA" id="ARBA00048973"/>
    </source>
</evidence>
<evidence type="ECO:0000256" key="2">
    <source>
        <dbReference type="ARBA" id="ARBA00000300"/>
    </source>
</evidence>
<evidence type="ECO:0000256" key="13">
    <source>
        <dbReference type="ARBA" id="ARBA00048293"/>
    </source>
</evidence>
<evidence type="ECO:0000256" key="9">
    <source>
        <dbReference type="ARBA" id="ARBA00023315"/>
    </source>
</evidence>
<evidence type="ECO:0000259" key="21">
    <source>
        <dbReference type="SMART" id="SM00563"/>
    </source>
</evidence>
<dbReference type="NCBIfam" id="TIGR00530">
    <property type="entry name" value="AGP_acyltrn"/>
    <property type="match status" value="1"/>
</dbReference>
<proteinExistence type="inferred from homology"/>
<evidence type="ECO:0000256" key="10">
    <source>
        <dbReference type="ARBA" id="ARBA00047525"/>
    </source>
</evidence>
<dbReference type="SMART" id="SM00563">
    <property type="entry name" value="PlsC"/>
    <property type="match status" value="1"/>
</dbReference>
<evidence type="ECO:0000313" key="23">
    <source>
        <dbReference type="RefSeq" id="XP_054853397.1"/>
    </source>
</evidence>
<gene>
    <name evidence="23" type="primary">AGPAT2</name>
</gene>
<evidence type="ECO:0000256" key="8">
    <source>
        <dbReference type="ARBA" id="ARBA00022679"/>
    </source>
</evidence>
<dbReference type="KEGG" id="emc:129342013"/>
<sequence length="290" mass="32158">MESGGLLLWALPSALLLALLLQLSPRLRFRAKVLSYCALCLMASALTAPACLLWNGGRTVENMRLVCLICLCPVHRIIKNVVRSFKYLYGLRFDVKGLEHFQVEGPCVIVSNHQSVLDMMGLMEILPDRCVQIGKRELLYFGSVGLIMYLGGVIFINRKSTSNAKSVMSGVGQAMTTDNVKVWIYPEGTRNGNGDLLPFKKGAFHLAIQTQVPVIPVVYSSFTTFYNPEKNLFTSGRIRVEVLPPIHTSGMTATDVTELCDTCYTTMRETFFRLSGTARRVNGSTPHLAQ</sequence>
<dbReference type="PANTHER" id="PTHR10434:SF2">
    <property type="entry name" value="1-ACYL-SN-GLYCEROL-3-PHOSPHATE ACYLTRANSFERASE BETA"/>
    <property type="match status" value="1"/>
</dbReference>
<feature type="transmembrane region" description="Helical" evidence="20">
    <location>
        <begin position="36"/>
        <end position="56"/>
    </location>
</feature>
<comment type="catalytic activity">
    <reaction evidence="4">
        <text>1-(9Z-octadecenoyl)-sn-glycero-3-phosphate + tetradecanoyl-CoA = 1-(9Z)-octadecenoyl-2-tetradecanoyl-sn-glycero-3-phosphate + CoA</text>
        <dbReference type="Rhea" id="RHEA:37171"/>
        <dbReference type="ChEBI" id="CHEBI:57287"/>
        <dbReference type="ChEBI" id="CHEBI:57385"/>
        <dbReference type="ChEBI" id="CHEBI:74544"/>
        <dbReference type="ChEBI" id="CHEBI:74579"/>
    </reaction>
    <physiologicalReaction direction="left-to-right" evidence="4">
        <dbReference type="Rhea" id="RHEA:37172"/>
    </physiologicalReaction>
</comment>
<dbReference type="RefSeq" id="XP_054853397.1">
    <property type="nucleotide sequence ID" value="XM_054997422.1"/>
</dbReference>
<feature type="transmembrane region" description="Helical" evidence="20">
    <location>
        <begin position="6"/>
        <end position="24"/>
    </location>
</feature>
<comment type="catalytic activity">
    <reaction evidence="17">
        <text>1-eicosanoyl-sn-glycero-3-phosphate + (9Z)-octadecenoyl-CoA = 1-eicosanoyl-2-(9Z)-octadecenoyl-sn-glycero-3-phosphate + CoA</text>
        <dbReference type="Rhea" id="RHEA:37183"/>
        <dbReference type="ChEBI" id="CHEBI:57287"/>
        <dbReference type="ChEBI" id="CHEBI:57387"/>
        <dbReference type="ChEBI" id="CHEBI:74583"/>
        <dbReference type="ChEBI" id="CHEBI:74584"/>
    </reaction>
    <physiologicalReaction direction="left-to-right" evidence="17">
        <dbReference type="Rhea" id="RHEA:37184"/>
    </physiologicalReaction>
</comment>
<comment type="domain">
    <text evidence="19">The HXXXXD motif is essential for acyltransferase activity and may constitute the binding site for the phosphate moiety of the glycerol-3-phosphate.</text>
</comment>
<evidence type="ECO:0000256" key="1">
    <source>
        <dbReference type="ARBA" id="ARBA00000091"/>
    </source>
</evidence>
<dbReference type="PANTHER" id="PTHR10434">
    <property type="entry name" value="1-ACYL-SN-GLYCEROL-3-PHOSPHATE ACYLTRANSFERASE"/>
    <property type="match status" value="1"/>
</dbReference>
<dbReference type="GeneID" id="129342013"/>
<feature type="transmembrane region" description="Helical" evidence="20">
    <location>
        <begin position="138"/>
        <end position="156"/>
    </location>
</feature>
<evidence type="ECO:0000256" key="7">
    <source>
        <dbReference type="ARBA" id="ARBA00008655"/>
    </source>
</evidence>
<dbReference type="Pfam" id="PF01553">
    <property type="entry name" value="Acyltransferase"/>
    <property type="match status" value="1"/>
</dbReference>
<keyword evidence="19" id="KW-0444">Lipid biosynthesis</keyword>
<dbReference type="EC" id="2.3.1.51" evidence="19"/>
<evidence type="ECO:0000256" key="17">
    <source>
        <dbReference type="ARBA" id="ARBA00049491"/>
    </source>
</evidence>
<comment type="catalytic activity">
    <reaction evidence="2">
        <text>a 1-acyl-sn-glycero-3-phosphate + an acyl-CoA = a 1,2-diacyl-sn-glycero-3-phosphate + CoA</text>
        <dbReference type="Rhea" id="RHEA:19709"/>
        <dbReference type="ChEBI" id="CHEBI:57287"/>
        <dbReference type="ChEBI" id="CHEBI:57970"/>
        <dbReference type="ChEBI" id="CHEBI:58342"/>
        <dbReference type="ChEBI" id="CHEBI:58608"/>
        <dbReference type="EC" id="2.3.1.51"/>
    </reaction>
    <physiologicalReaction direction="left-to-right" evidence="2">
        <dbReference type="Rhea" id="RHEA:19710"/>
    </physiologicalReaction>
</comment>
<evidence type="ECO:0000256" key="3">
    <source>
        <dbReference type="ARBA" id="ARBA00000816"/>
    </source>
</evidence>
<comment type="catalytic activity">
    <reaction evidence="11">
        <text>1-tetradecanoyl-sn-glycerol 3-phosphate + (9Z)-octadecenoyl-CoA = 1-tetradecanoyl-2-(9Z)-octadecenoyl-sn-glycero-3-phosphate + CoA</text>
        <dbReference type="Rhea" id="RHEA:37187"/>
        <dbReference type="ChEBI" id="CHEBI:57287"/>
        <dbReference type="ChEBI" id="CHEBI:57387"/>
        <dbReference type="ChEBI" id="CHEBI:72683"/>
        <dbReference type="ChEBI" id="CHEBI:74586"/>
    </reaction>
    <physiologicalReaction direction="left-to-right" evidence="11">
        <dbReference type="Rhea" id="RHEA:37188"/>
    </physiologicalReaction>
</comment>
<reference evidence="23" key="1">
    <citation type="submission" date="2025-08" db="UniProtKB">
        <authorList>
            <consortium name="RefSeq"/>
        </authorList>
    </citation>
    <scope>IDENTIFICATION</scope>
    <source>
        <tissue evidence="23">Blood</tissue>
    </source>
</reference>
<keyword evidence="9 19" id="KW-0012">Acyltransferase</keyword>
<comment type="catalytic activity">
    <reaction evidence="14">
        <text>heptadecanoyl-CoA + 1-(9Z-octadecenoyl)-sn-glycero-3-phosphate = 1-(9Z)-octadecenoyl-2-heptadecanoyl-sn-glycero-3-phosphate + CoA</text>
        <dbReference type="Rhea" id="RHEA:37155"/>
        <dbReference type="ChEBI" id="CHEBI:57287"/>
        <dbReference type="ChEBI" id="CHEBI:74307"/>
        <dbReference type="ChEBI" id="CHEBI:74544"/>
        <dbReference type="ChEBI" id="CHEBI:74558"/>
    </reaction>
    <physiologicalReaction direction="left-to-right" evidence="14">
        <dbReference type="Rhea" id="RHEA:37156"/>
    </physiologicalReaction>
</comment>
<keyword evidence="8 19" id="KW-0808">Transferase</keyword>
<evidence type="ECO:0000256" key="6">
    <source>
        <dbReference type="ARBA" id="ARBA00004728"/>
    </source>
</evidence>
<evidence type="ECO:0000256" key="4">
    <source>
        <dbReference type="ARBA" id="ARBA00001783"/>
    </source>
</evidence>
<comment type="catalytic activity">
    <reaction evidence="1">
        <text>(11Z)-octadecenoyl-CoA + 1-(9Z-octadecenoyl)-sn-glycero-3-phosphate = 1-(9Z)-octadecenoyl-2-(11Z)-octadecenoyl-sn-glycero-3-phosphate + CoA</text>
        <dbReference type="Rhea" id="RHEA:37603"/>
        <dbReference type="ChEBI" id="CHEBI:57287"/>
        <dbReference type="ChEBI" id="CHEBI:74544"/>
        <dbReference type="ChEBI" id="CHEBI:75121"/>
        <dbReference type="ChEBI" id="CHEBI:75122"/>
    </reaction>
    <physiologicalReaction direction="left-to-right" evidence="1">
        <dbReference type="Rhea" id="RHEA:37604"/>
    </physiologicalReaction>
</comment>
<dbReference type="GO" id="GO:0016020">
    <property type="term" value="C:membrane"/>
    <property type="evidence" value="ECO:0007669"/>
    <property type="project" value="InterPro"/>
</dbReference>
<protein>
    <recommendedName>
        <fullName evidence="19">1-acyl-sn-glycerol-3-phosphate acyltransferase</fullName>
        <ecNumber evidence="19">2.3.1.51</ecNumber>
    </recommendedName>
</protein>
<keyword evidence="20" id="KW-1133">Transmembrane helix</keyword>
<dbReference type="AlphaFoldDB" id="A0AA97LIQ5"/>
<evidence type="ECO:0000313" key="22">
    <source>
        <dbReference type="Proteomes" id="UP001190640"/>
    </source>
</evidence>
<dbReference type="GO" id="GO:0003841">
    <property type="term" value="F:1-acylglycerol-3-phosphate O-acyltransferase activity"/>
    <property type="evidence" value="ECO:0007669"/>
    <property type="project" value="UniProtKB-UniRule"/>
</dbReference>
<evidence type="ECO:0000256" key="11">
    <source>
        <dbReference type="ARBA" id="ARBA00047814"/>
    </source>
</evidence>
<keyword evidence="20" id="KW-0812">Transmembrane</keyword>
<organism evidence="22 23">
    <name type="scientific">Eublepharis macularius</name>
    <name type="common">Leopard gecko</name>
    <name type="synonym">Cyrtodactylus macularius</name>
    <dbReference type="NCBI Taxonomy" id="481883"/>
    <lineage>
        <taxon>Eukaryota</taxon>
        <taxon>Metazoa</taxon>
        <taxon>Chordata</taxon>
        <taxon>Craniata</taxon>
        <taxon>Vertebrata</taxon>
        <taxon>Euteleostomi</taxon>
        <taxon>Lepidosauria</taxon>
        <taxon>Squamata</taxon>
        <taxon>Bifurcata</taxon>
        <taxon>Gekkota</taxon>
        <taxon>Eublepharidae</taxon>
        <taxon>Eublepharinae</taxon>
        <taxon>Eublepharis</taxon>
    </lineage>
</organism>
<dbReference type="GO" id="GO:0006654">
    <property type="term" value="P:phosphatidic acid biosynthetic process"/>
    <property type="evidence" value="ECO:0007669"/>
    <property type="project" value="TreeGrafter"/>
</dbReference>
<comment type="catalytic activity">
    <reaction evidence="3">
        <text>1-(9Z-octadecenoyl)-sn-glycero-3-phosphate + hexadecanoyl-CoA = 1-(9Z)-octadecenoyl-2-hexadecanoyl-sn-glycero-3-phosphate + CoA</text>
        <dbReference type="Rhea" id="RHEA:37143"/>
        <dbReference type="ChEBI" id="CHEBI:57287"/>
        <dbReference type="ChEBI" id="CHEBI:57379"/>
        <dbReference type="ChEBI" id="CHEBI:74544"/>
        <dbReference type="ChEBI" id="CHEBI:74551"/>
    </reaction>
    <physiologicalReaction direction="left-to-right" evidence="3">
        <dbReference type="Rhea" id="RHEA:37144"/>
    </physiologicalReaction>
</comment>
<keyword evidence="19" id="KW-0443">Lipid metabolism</keyword>
<evidence type="ECO:0000256" key="12">
    <source>
        <dbReference type="ARBA" id="ARBA00048105"/>
    </source>
</evidence>
<comment type="catalytic activity">
    <reaction evidence="12">
        <text>1-(6Z,9Z,12Z-octadecatrienoyl)-sn-glycero-3-phosphate + (9Z)-octadecenoyl-CoA = (6Z,9Z,12Z)-octadecatrienoyl-2-(9Z)-octadecenoyl-sn-glycero-3-phosphate + CoA</text>
        <dbReference type="Rhea" id="RHEA:37179"/>
        <dbReference type="ChEBI" id="CHEBI:57287"/>
        <dbReference type="ChEBI" id="CHEBI:57387"/>
        <dbReference type="ChEBI" id="CHEBI:74581"/>
        <dbReference type="ChEBI" id="CHEBI:74582"/>
    </reaction>
    <physiologicalReaction direction="left-to-right" evidence="12">
        <dbReference type="Rhea" id="RHEA:37180"/>
    </physiologicalReaction>
</comment>
<keyword evidence="19" id="KW-0594">Phospholipid biosynthesis</keyword>